<dbReference type="InterPro" id="IPR017441">
    <property type="entry name" value="Protein_kinase_ATP_BS"/>
</dbReference>
<dbReference type="SMART" id="SM00220">
    <property type="entry name" value="S_TKc"/>
    <property type="match status" value="1"/>
</dbReference>
<dbReference type="Proteomes" id="UP000092598">
    <property type="component" value="Chromosome"/>
</dbReference>
<dbReference type="GO" id="GO:0004674">
    <property type="term" value="F:protein serine/threonine kinase activity"/>
    <property type="evidence" value="ECO:0007669"/>
    <property type="project" value="UniProtKB-KW"/>
</dbReference>
<evidence type="ECO:0000256" key="1">
    <source>
        <dbReference type="ARBA" id="ARBA00022679"/>
    </source>
</evidence>
<keyword evidence="1" id="KW-0808">Transferase</keyword>
<dbReference type="CDD" id="cd14014">
    <property type="entry name" value="STKc_PknB_like"/>
    <property type="match status" value="1"/>
</dbReference>
<feature type="compositionally biased region" description="Low complexity" evidence="5">
    <location>
        <begin position="379"/>
        <end position="390"/>
    </location>
</feature>
<dbReference type="EMBL" id="CP016438">
    <property type="protein sequence ID" value="ANS66223.1"/>
    <property type="molecule type" value="Genomic_DNA"/>
</dbReference>
<evidence type="ECO:0000256" key="3">
    <source>
        <dbReference type="ARBA" id="ARBA00022777"/>
    </source>
</evidence>
<dbReference type="RefSeq" id="WP_067435391.1">
    <property type="nucleotide sequence ID" value="NZ_CP016438.1"/>
</dbReference>
<dbReference type="PROSITE" id="PS00107">
    <property type="entry name" value="PROTEIN_KINASE_ATP"/>
    <property type="match status" value="1"/>
</dbReference>
<dbReference type="InterPro" id="IPR008271">
    <property type="entry name" value="Ser/Thr_kinase_AS"/>
</dbReference>
<gene>
    <name evidence="6" type="ORF">SLINC_3999</name>
</gene>
<evidence type="ECO:0000256" key="2">
    <source>
        <dbReference type="ARBA" id="ARBA00022741"/>
    </source>
</evidence>
<dbReference type="PANTHER" id="PTHR43289:SF34">
    <property type="entry name" value="SERINE_THREONINE-PROTEIN KINASE YBDM-RELATED"/>
    <property type="match status" value="1"/>
</dbReference>
<sequence length="575" mass="60540">MDALKDRDPAHIGAYTLLARLGAGGMGQVYLARSPGGRLVAIKVIREEITDHPEALARFRREVETVRAVRSAYTANLIDASLDTAPYWLATEYVSGPTLSGAVGERGALPADSARRLFAALAEALAAVHGYGVTHRDLKPQNVILSPQGPLLIDFGIARGAADTALTQTGFAPGTPGYTAPEVMISNQVGAAADVFALGATLAHASTGRPPFGSGPTHAVSYRVVHEGIDVAGIEPGLAALIQDCVAKDPAERPGLDTVIARCAVSSALTEDPFYARLSVDTEAVPQDLQAAVAAGLVPAGHGAAPLYPPTAGPGYVPTVAPAYVPTLAPAPPTAVPEPAMSRRTLWTAAVTVMAVVATVSVVALRALDDGGGKGEEAGGSPSGSPSASVKVPEYIVNNKISHDFWTHSDDPNDETYGRGACKQVGAVSAPKELQYSAVDADAPDGTTVRERVRISFRFKYAELENKKPDPYYVSVGVRSPHDIEPSTGKPFQVDNKGIGYTSKPVDIYTRWKDGKDIELVYPDDFREHTATGRTYDSIPVTNDPGDWTVVFYHVKNSPTDYESIGCTGFRVGSS</sequence>
<dbReference type="PANTHER" id="PTHR43289">
    <property type="entry name" value="MITOGEN-ACTIVATED PROTEIN KINASE KINASE KINASE 20-RELATED"/>
    <property type="match status" value="1"/>
</dbReference>
<evidence type="ECO:0000313" key="7">
    <source>
        <dbReference type="Proteomes" id="UP000092598"/>
    </source>
</evidence>
<keyword evidence="3 6" id="KW-0418">Kinase</keyword>
<keyword evidence="2" id="KW-0547">Nucleotide-binding</keyword>
<dbReference type="OrthoDB" id="9762169at2"/>
<evidence type="ECO:0000313" key="6">
    <source>
        <dbReference type="EMBL" id="ANS66223.1"/>
    </source>
</evidence>
<dbReference type="AlphaFoldDB" id="A0A1B1MCK0"/>
<dbReference type="PATRIC" id="fig|1915.4.peg.4419"/>
<dbReference type="SUPFAM" id="SSF56112">
    <property type="entry name" value="Protein kinase-like (PK-like)"/>
    <property type="match status" value="1"/>
</dbReference>
<dbReference type="PROSITE" id="PS00108">
    <property type="entry name" value="PROTEIN_KINASE_ST"/>
    <property type="match status" value="1"/>
</dbReference>
<dbReference type="Gene3D" id="1.10.510.10">
    <property type="entry name" value="Transferase(Phosphotransferase) domain 1"/>
    <property type="match status" value="1"/>
</dbReference>
<keyword evidence="4" id="KW-0067">ATP-binding</keyword>
<dbReference type="PROSITE" id="PS50011">
    <property type="entry name" value="PROTEIN_KINASE_DOM"/>
    <property type="match status" value="1"/>
</dbReference>
<dbReference type="GO" id="GO:0005524">
    <property type="term" value="F:ATP binding"/>
    <property type="evidence" value="ECO:0007669"/>
    <property type="project" value="UniProtKB-UniRule"/>
</dbReference>
<name>A0A1B1MCK0_STRLN</name>
<keyword evidence="7" id="KW-1185">Reference proteome</keyword>
<organism evidence="6 7">
    <name type="scientific">Streptomyces lincolnensis</name>
    <dbReference type="NCBI Taxonomy" id="1915"/>
    <lineage>
        <taxon>Bacteria</taxon>
        <taxon>Bacillati</taxon>
        <taxon>Actinomycetota</taxon>
        <taxon>Actinomycetes</taxon>
        <taxon>Kitasatosporales</taxon>
        <taxon>Streptomycetaceae</taxon>
        <taxon>Streptomyces</taxon>
    </lineage>
</organism>
<dbReference type="STRING" id="1915.SLINC_3999"/>
<proteinExistence type="predicted"/>
<dbReference type="InterPro" id="IPR000719">
    <property type="entry name" value="Prot_kinase_dom"/>
</dbReference>
<keyword evidence="6" id="KW-0723">Serine/threonine-protein kinase</keyword>
<evidence type="ECO:0000256" key="5">
    <source>
        <dbReference type="SAM" id="MobiDB-lite"/>
    </source>
</evidence>
<reference evidence="6 7" key="1">
    <citation type="submission" date="2016-07" db="EMBL/GenBank/DDBJ databases">
        <title>Enhancement of antibiotic productionsby engineered nitrateutilization in actinobacteria.</title>
        <authorList>
            <person name="Meng S.C."/>
        </authorList>
    </citation>
    <scope>NUCLEOTIDE SEQUENCE [LARGE SCALE GENOMIC DNA]</scope>
    <source>
        <strain evidence="6 7">NRRL 2936</strain>
    </source>
</reference>
<dbReference type="Gene3D" id="3.30.200.20">
    <property type="entry name" value="Phosphorylase Kinase, domain 1"/>
    <property type="match status" value="1"/>
</dbReference>
<evidence type="ECO:0000256" key="4">
    <source>
        <dbReference type="ARBA" id="ARBA00022840"/>
    </source>
</evidence>
<dbReference type="Pfam" id="PF00069">
    <property type="entry name" value="Pkinase"/>
    <property type="match status" value="1"/>
</dbReference>
<dbReference type="KEGG" id="sls:SLINC_3999"/>
<accession>A0A1B1MCK0</accession>
<feature type="region of interest" description="Disordered" evidence="5">
    <location>
        <begin position="371"/>
        <end position="390"/>
    </location>
</feature>
<protein>
    <submittedName>
        <fullName evidence="6">Serine/threonine protein kinase</fullName>
    </submittedName>
</protein>
<dbReference type="InterPro" id="IPR011009">
    <property type="entry name" value="Kinase-like_dom_sf"/>
</dbReference>